<dbReference type="Pfam" id="PF25919">
    <property type="entry name" value="BSH_CusB"/>
    <property type="match status" value="1"/>
</dbReference>
<feature type="domain" description="Heavy metal binding" evidence="5">
    <location>
        <begin position="61"/>
        <end position="87"/>
    </location>
</feature>
<protein>
    <submittedName>
        <fullName evidence="10">Probable Co/Zn/Cd efflux system membrane fusion protein</fullName>
    </submittedName>
</protein>
<dbReference type="EMBL" id="UOEZ01000043">
    <property type="protein sequence ID" value="VAW36675.1"/>
    <property type="molecule type" value="Genomic_DNA"/>
</dbReference>
<dbReference type="InterPro" id="IPR045800">
    <property type="entry name" value="HMBD"/>
</dbReference>
<dbReference type="GO" id="GO:0030288">
    <property type="term" value="C:outer membrane-bounded periplasmic space"/>
    <property type="evidence" value="ECO:0007669"/>
    <property type="project" value="TreeGrafter"/>
</dbReference>
<dbReference type="GO" id="GO:0022857">
    <property type="term" value="F:transmembrane transporter activity"/>
    <property type="evidence" value="ECO:0007669"/>
    <property type="project" value="InterPro"/>
</dbReference>
<evidence type="ECO:0000259" key="5">
    <source>
        <dbReference type="Pfam" id="PF19335"/>
    </source>
</evidence>
<dbReference type="SUPFAM" id="SSF111369">
    <property type="entry name" value="HlyD-like secretion proteins"/>
    <property type="match status" value="1"/>
</dbReference>
<keyword evidence="2" id="KW-0813">Transport</keyword>
<evidence type="ECO:0000256" key="2">
    <source>
        <dbReference type="ARBA" id="ARBA00022448"/>
    </source>
</evidence>
<reference evidence="10" key="1">
    <citation type="submission" date="2018-06" db="EMBL/GenBank/DDBJ databases">
        <authorList>
            <person name="Zhirakovskaya E."/>
        </authorList>
    </citation>
    <scope>NUCLEOTIDE SEQUENCE</scope>
</reference>
<feature type="domain" description="CusB-like barrel-sandwich hybrid" evidence="7">
    <location>
        <begin position="142"/>
        <end position="267"/>
    </location>
</feature>
<dbReference type="InterPro" id="IPR058649">
    <property type="entry name" value="CzcB_C"/>
</dbReference>
<gene>
    <name evidence="10" type="ORF">MNBD_DELTA02-654</name>
</gene>
<name>A0A3B0UZI6_9ZZZZ</name>
<feature type="transmembrane region" description="Helical" evidence="4">
    <location>
        <begin position="12"/>
        <end position="31"/>
    </location>
</feature>
<feature type="domain" description="CzcB-like C-terminal circularly permuted SH3-like" evidence="9">
    <location>
        <begin position="354"/>
        <end position="414"/>
    </location>
</feature>
<dbReference type="Gene3D" id="2.40.50.100">
    <property type="match status" value="1"/>
</dbReference>
<dbReference type="Gene3D" id="2.40.30.170">
    <property type="match status" value="1"/>
</dbReference>
<keyword evidence="4" id="KW-0812">Transmembrane</keyword>
<dbReference type="InterPro" id="IPR006143">
    <property type="entry name" value="RND_pump_MFP"/>
</dbReference>
<dbReference type="GO" id="GO:0060003">
    <property type="term" value="P:copper ion export"/>
    <property type="evidence" value="ECO:0007669"/>
    <property type="project" value="TreeGrafter"/>
</dbReference>
<dbReference type="Pfam" id="PF25954">
    <property type="entry name" value="Beta-barrel_RND_2"/>
    <property type="match status" value="1"/>
</dbReference>
<feature type="domain" description="CusB-like three alpha-helical bundle" evidence="6">
    <location>
        <begin position="177"/>
        <end position="233"/>
    </location>
</feature>
<dbReference type="InterPro" id="IPR058790">
    <property type="entry name" value="BSH_CusB"/>
</dbReference>
<feature type="region of interest" description="Disordered" evidence="3">
    <location>
        <begin position="428"/>
        <end position="456"/>
    </location>
</feature>
<dbReference type="AlphaFoldDB" id="A0A3B0UZI6"/>
<dbReference type="GO" id="GO:0046914">
    <property type="term" value="F:transition metal ion binding"/>
    <property type="evidence" value="ECO:0007669"/>
    <property type="project" value="TreeGrafter"/>
</dbReference>
<proteinExistence type="inferred from homology"/>
<evidence type="ECO:0000259" key="9">
    <source>
        <dbReference type="Pfam" id="PF25975"/>
    </source>
</evidence>
<dbReference type="PANTHER" id="PTHR30097">
    <property type="entry name" value="CATION EFFLUX SYSTEM PROTEIN CUSB"/>
    <property type="match status" value="1"/>
</dbReference>
<dbReference type="Pfam" id="PF19335">
    <property type="entry name" value="HMBD"/>
    <property type="match status" value="1"/>
</dbReference>
<dbReference type="Gene3D" id="2.40.420.20">
    <property type="match status" value="1"/>
</dbReference>
<keyword evidence="4" id="KW-1133">Transmembrane helix</keyword>
<dbReference type="NCBIfam" id="TIGR01730">
    <property type="entry name" value="RND_mfp"/>
    <property type="match status" value="1"/>
</dbReference>
<dbReference type="InterPro" id="IPR058792">
    <property type="entry name" value="Beta-barrel_RND_2"/>
</dbReference>
<sequence>MNRPAEGKKPLIYIILILIGIIAGGLLVYIFQGALKPAVTAQVAAQGGQKTETAKERKIKYWQAPMNPGYIRNEPGKSPMGMDLIPVYEEEGDDSNVAGLVRIDPVTAQNIGVRTARAKITQLTKTITTVGRVAYDEKRVYRVNTKIEGWVNKLFVDFTGQKVHKGDKLLEVYSPTLVTTQEEYLLAKNFQENSGADAEPGDLSVLNLARKRLEFLDVPQHQIKELEETGKIKKYIHIHSPASGVVVKKNVIEGMFIKPGMALYTIADLRKVWVYADIYEYELPWIKTGEKADMTLTSYPGMLFKGKVSFIYPFMEAKTRTVKVRLEFDNPTGMLKPDMFANVMLKSRRAKKSVVVPSEAVILSGTRNIVLVTRGKGKFIPKEVTLGVEADGYYEIKDGISGGEEVVTSAQFLIDSESKLKEAISKMLEPKSEADGGGETKKKGQKDMQHEGMNMDDKSMKMDHSGMQMNMDDKDMKMDHSGMQMNMDDKSMKMDHSGMQMDMDNKDMKMDHSGMQMDMDDKGMKMDHSGMQMDMDDKGMKMDQKEMDHSGMKIDSE</sequence>
<feature type="domain" description="CusB-like beta-barrel" evidence="8">
    <location>
        <begin position="271"/>
        <end position="347"/>
    </location>
</feature>
<keyword evidence="4" id="KW-0472">Membrane</keyword>
<evidence type="ECO:0000256" key="3">
    <source>
        <dbReference type="SAM" id="MobiDB-lite"/>
    </source>
</evidence>
<evidence type="ECO:0000256" key="4">
    <source>
        <dbReference type="SAM" id="Phobius"/>
    </source>
</evidence>
<accession>A0A3B0UZI6</accession>
<dbReference type="Gene3D" id="6.10.140.730">
    <property type="match status" value="1"/>
</dbReference>
<organism evidence="10">
    <name type="scientific">hydrothermal vent metagenome</name>
    <dbReference type="NCBI Taxonomy" id="652676"/>
    <lineage>
        <taxon>unclassified sequences</taxon>
        <taxon>metagenomes</taxon>
        <taxon>ecological metagenomes</taxon>
    </lineage>
</organism>
<dbReference type="InterPro" id="IPR058791">
    <property type="entry name" value="3HB_CusB"/>
</dbReference>
<evidence type="ECO:0000259" key="8">
    <source>
        <dbReference type="Pfam" id="PF25954"/>
    </source>
</evidence>
<dbReference type="InterPro" id="IPR051909">
    <property type="entry name" value="MFP_Cation_Efflux"/>
</dbReference>
<evidence type="ECO:0000256" key="1">
    <source>
        <dbReference type="ARBA" id="ARBA00009477"/>
    </source>
</evidence>
<dbReference type="GO" id="GO:0015679">
    <property type="term" value="P:plasma membrane copper ion transport"/>
    <property type="evidence" value="ECO:0007669"/>
    <property type="project" value="TreeGrafter"/>
</dbReference>
<evidence type="ECO:0000259" key="6">
    <source>
        <dbReference type="Pfam" id="PF25869"/>
    </source>
</evidence>
<dbReference type="GO" id="GO:0016020">
    <property type="term" value="C:membrane"/>
    <property type="evidence" value="ECO:0007669"/>
    <property type="project" value="InterPro"/>
</dbReference>
<dbReference type="Pfam" id="PF25869">
    <property type="entry name" value="3HB_CusB"/>
    <property type="match status" value="1"/>
</dbReference>
<dbReference type="Pfam" id="PF25975">
    <property type="entry name" value="CzcB_C"/>
    <property type="match status" value="1"/>
</dbReference>
<evidence type="ECO:0000313" key="10">
    <source>
        <dbReference type="EMBL" id="VAW36675.1"/>
    </source>
</evidence>
<dbReference type="FunFam" id="2.40.30.170:FF:000010">
    <property type="entry name" value="Efflux RND transporter periplasmic adaptor subunit"/>
    <property type="match status" value="1"/>
</dbReference>
<dbReference type="PANTHER" id="PTHR30097:SF15">
    <property type="entry name" value="CATION EFFLUX SYSTEM PROTEIN CUSB"/>
    <property type="match status" value="1"/>
</dbReference>
<evidence type="ECO:0000259" key="7">
    <source>
        <dbReference type="Pfam" id="PF25919"/>
    </source>
</evidence>
<comment type="similarity">
    <text evidence="1">Belongs to the membrane fusion protein (MFP) (TC 8.A.1) family.</text>
</comment>